<name>A0AAW1UZD0_9CUCU</name>
<evidence type="ECO:0000256" key="3">
    <source>
        <dbReference type="ARBA" id="ARBA00022989"/>
    </source>
</evidence>
<keyword evidence="8" id="KW-1185">Reference proteome</keyword>
<organism evidence="7 8">
    <name type="scientific">Henosepilachna vigintioctopunctata</name>
    <dbReference type="NCBI Taxonomy" id="420089"/>
    <lineage>
        <taxon>Eukaryota</taxon>
        <taxon>Metazoa</taxon>
        <taxon>Ecdysozoa</taxon>
        <taxon>Arthropoda</taxon>
        <taxon>Hexapoda</taxon>
        <taxon>Insecta</taxon>
        <taxon>Pterygota</taxon>
        <taxon>Neoptera</taxon>
        <taxon>Endopterygota</taxon>
        <taxon>Coleoptera</taxon>
        <taxon>Polyphaga</taxon>
        <taxon>Cucujiformia</taxon>
        <taxon>Coccinelloidea</taxon>
        <taxon>Coccinellidae</taxon>
        <taxon>Epilachninae</taxon>
        <taxon>Epilachnini</taxon>
        <taxon>Henosepilachna</taxon>
    </lineage>
</organism>
<feature type="transmembrane region" description="Helical" evidence="5">
    <location>
        <begin position="141"/>
        <end position="162"/>
    </location>
</feature>
<dbReference type="GO" id="GO:0016020">
    <property type="term" value="C:membrane"/>
    <property type="evidence" value="ECO:0007669"/>
    <property type="project" value="UniProtKB-SubCell"/>
</dbReference>
<dbReference type="PROSITE" id="PS50850">
    <property type="entry name" value="MFS"/>
    <property type="match status" value="1"/>
</dbReference>
<keyword evidence="2 5" id="KW-0812">Transmembrane</keyword>
<evidence type="ECO:0000256" key="1">
    <source>
        <dbReference type="ARBA" id="ARBA00004141"/>
    </source>
</evidence>
<dbReference type="InterPro" id="IPR020846">
    <property type="entry name" value="MFS_dom"/>
</dbReference>
<keyword evidence="4 5" id="KW-0472">Membrane</keyword>
<dbReference type="Proteomes" id="UP001431783">
    <property type="component" value="Unassembled WGS sequence"/>
</dbReference>
<comment type="subcellular location">
    <subcellularLocation>
        <location evidence="1">Membrane</location>
        <topology evidence="1">Multi-pass membrane protein</topology>
    </subcellularLocation>
</comment>
<accession>A0AAW1UZD0</accession>
<dbReference type="InterPro" id="IPR036259">
    <property type="entry name" value="MFS_trans_sf"/>
</dbReference>
<feature type="transmembrane region" description="Helical" evidence="5">
    <location>
        <begin position="194"/>
        <end position="217"/>
    </location>
</feature>
<dbReference type="PANTHER" id="PTHR24064">
    <property type="entry name" value="SOLUTE CARRIER FAMILY 22 MEMBER"/>
    <property type="match status" value="1"/>
</dbReference>
<evidence type="ECO:0000256" key="4">
    <source>
        <dbReference type="ARBA" id="ARBA00023136"/>
    </source>
</evidence>
<sequence>MHVLHNWIMHVSRCCIPHKKLALSHSSYINALPALFFYWFFLPESPRWLLARGKFDEALNILEHLARVNGKELPSNFRNNLKRTRTKSEEDELKKSPGLKSLFATPNMRLKTSLITLNWFANEMVYVGLSYYGPSLGNDEYLSFLLSSVVEIPSYLLCWLIMDRWGRRWPLCLCMVISGVSSIATVLLPPDAVITTLVLFLISKSAISASFLIIYPFAGELYPTQLRGIGIGTSAYVGGLGLIIIPFVNYLGSEMLILPLVIMGIISVVGGVLGLRLPETLHHRLPQTVEEGEEFGKNFTLEDCLRCIPIRPDVSRTTSYENMELAQFEASEYTPLELEKQKRVSSIRKLVKQQSIMDTPRDEHGNMNITYWV</sequence>
<gene>
    <name evidence="7" type="ORF">WA026_000958</name>
</gene>
<comment type="caution">
    <text evidence="7">The sequence shown here is derived from an EMBL/GenBank/DDBJ whole genome shotgun (WGS) entry which is preliminary data.</text>
</comment>
<dbReference type="EMBL" id="JARQZJ010000121">
    <property type="protein sequence ID" value="KAK9888732.1"/>
    <property type="molecule type" value="Genomic_DNA"/>
</dbReference>
<feature type="transmembrane region" description="Helical" evidence="5">
    <location>
        <begin position="229"/>
        <end position="250"/>
    </location>
</feature>
<feature type="transmembrane region" description="Helical" evidence="5">
    <location>
        <begin position="256"/>
        <end position="275"/>
    </location>
</feature>
<keyword evidence="3 5" id="KW-1133">Transmembrane helix</keyword>
<dbReference type="InterPro" id="IPR005828">
    <property type="entry name" value="MFS_sugar_transport-like"/>
</dbReference>
<feature type="domain" description="Major facilitator superfamily (MFS) profile" evidence="6">
    <location>
        <begin position="1"/>
        <end position="282"/>
    </location>
</feature>
<evidence type="ECO:0000313" key="8">
    <source>
        <dbReference type="Proteomes" id="UP001431783"/>
    </source>
</evidence>
<evidence type="ECO:0000256" key="2">
    <source>
        <dbReference type="ARBA" id="ARBA00022692"/>
    </source>
</evidence>
<reference evidence="7 8" key="1">
    <citation type="submission" date="2023-03" db="EMBL/GenBank/DDBJ databases">
        <title>Genome insight into feeding habits of ladybird beetles.</title>
        <authorList>
            <person name="Li H.-S."/>
            <person name="Huang Y.-H."/>
            <person name="Pang H."/>
        </authorList>
    </citation>
    <scope>NUCLEOTIDE SEQUENCE [LARGE SCALE GENOMIC DNA]</scope>
    <source>
        <strain evidence="7">SYSU_2023b</strain>
        <tissue evidence="7">Whole body</tissue>
    </source>
</reference>
<feature type="transmembrane region" description="Helical" evidence="5">
    <location>
        <begin position="21"/>
        <end position="41"/>
    </location>
</feature>
<dbReference type="AlphaFoldDB" id="A0AAW1UZD0"/>
<proteinExistence type="predicted"/>
<dbReference type="Pfam" id="PF00083">
    <property type="entry name" value="Sugar_tr"/>
    <property type="match status" value="1"/>
</dbReference>
<dbReference type="SUPFAM" id="SSF103473">
    <property type="entry name" value="MFS general substrate transporter"/>
    <property type="match status" value="1"/>
</dbReference>
<evidence type="ECO:0000256" key="5">
    <source>
        <dbReference type="SAM" id="Phobius"/>
    </source>
</evidence>
<evidence type="ECO:0000313" key="7">
    <source>
        <dbReference type="EMBL" id="KAK9888732.1"/>
    </source>
</evidence>
<dbReference type="Gene3D" id="1.20.1250.20">
    <property type="entry name" value="MFS general substrate transporter like domains"/>
    <property type="match status" value="1"/>
</dbReference>
<evidence type="ECO:0000259" key="6">
    <source>
        <dbReference type="PROSITE" id="PS50850"/>
    </source>
</evidence>
<dbReference type="GO" id="GO:0022857">
    <property type="term" value="F:transmembrane transporter activity"/>
    <property type="evidence" value="ECO:0007669"/>
    <property type="project" value="InterPro"/>
</dbReference>
<feature type="transmembrane region" description="Helical" evidence="5">
    <location>
        <begin position="169"/>
        <end position="188"/>
    </location>
</feature>
<protein>
    <recommendedName>
        <fullName evidence="6">Major facilitator superfamily (MFS) profile domain-containing protein</fullName>
    </recommendedName>
</protein>